<dbReference type="EMBL" id="VLKF01000001">
    <property type="protein sequence ID" value="TWH73105.1"/>
    <property type="molecule type" value="Genomic_DNA"/>
</dbReference>
<accession>A0A562IQV1</accession>
<evidence type="ECO:0000256" key="1">
    <source>
        <dbReference type="SAM" id="MobiDB-lite"/>
    </source>
</evidence>
<reference evidence="2 3" key="1">
    <citation type="submission" date="2019-07" db="EMBL/GenBank/DDBJ databases">
        <title>R&amp;d 2014.</title>
        <authorList>
            <person name="Klenk H.-P."/>
        </authorList>
    </citation>
    <scope>NUCLEOTIDE SEQUENCE [LARGE SCALE GENOMIC DNA]</scope>
    <source>
        <strain evidence="2 3">DSM 45764</strain>
    </source>
</reference>
<keyword evidence="3" id="KW-1185">Reference proteome</keyword>
<dbReference type="AlphaFoldDB" id="A0A562IQV1"/>
<dbReference type="RefSeq" id="WP_267128569.1">
    <property type="nucleotide sequence ID" value="NZ_JABGDC010000117.1"/>
</dbReference>
<organism evidence="2 3">
    <name type="scientific">Modestobacter roseus</name>
    <dbReference type="NCBI Taxonomy" id="1181884"/>
    <lineage>
        <taxon>Bacteria</taxon>
        <taxon>Bacillati</taxon>
        <taxon>Actinomycetota</taxon>
        <taxon>Actinomycetes</taxon>
        <taxon>Geodermatophilales</taxon>
        <taxon>Geodermatophilaceae</taxon>
        <taxon>Modestobacter</taxon>
    </lineage>
</organism>
<gene>
    <name evidence="2" type="ORF">JD78_01628</name>
</gene>
<name>A0A562IQV1_9ACTN</name>
<evidence type="ECO:0000313" key="2">
    <source>
        <dbReference type="EMBL" id="TWH73105.1"/>
    </source>
</evidence>
<comment type="caution">
    <text evidence="2">The sequence shown here is derived from an EMBL/GenBank/DDBJ whole genome shotgun (WGS) entry which is preliminary data.</text>
</comment>
<dbReference type="Proteomes" id="UP000321490">
    <property type="component" value="Unassembled WGS sequence"/>
</dbReference>
<evidence type="ECO:0000313" key="3">
    <source>
        <dbReference type="Proteomes" id="UP000321490"/>
    </source>
</evidence>
<sequence>MSTRHSCPGCGAPDPEEVRDPGDDPGWWSRLRCRACAYEWAAGA</sequence>
<protein>
    <submittedName>
        <fullName evidence="2">Uncharacterized protein</fullName>
    </submittedName>
</protein>
<proteinExistence type="predicted"/>
<feature type="region of interest" description="Disordered" evidence="1">
    <location>
        <begin position="1"/>
        <end position="23"/>
    </location>
</feature>